<feature type="signal peptide" evidence="2">
    <location>
        <begin position="1"/>
        <end position="21"/>
    </location>
</feature>
<dbReference type="RefSeq" id="WP_269009122.1">
    <property type="nucleotide sequence ID" value="NZ_JAANOH010000001.1"/>
</dbReference>
<name>A0ABT4JC23_9BACT</name>
<evidence type="ECO:0000256" key="1">
    <source>
        <dbReference type="SAM" id="MobiDB-lite"/>
    </source>
</evidence>
<evidence type="ECO:0000313" key="4">
    <source>
        <dbReference type="Proteomes" id="UP001321186"/>
    </source>
</evidence>
<keyword evidence="4" id="KW-1185">Reference proteome</keyword>
<protein>
    <recommendedName>
        <fullName evidence="5">Outer membrane protein beta-barrel domain-containing protein</fullName>
    </recommendedName>
</protein>
<evidence type="ECO:0000256" key="2">
    <source>
        <dbReference type="SAM" id="SignalP"/>
    </source>
</evidence>
<feature type="region of interest" description="Disordered" evidence="1">
    <location>
        <begin position="26"/>
        <end position="48"/>
    </location>
</feature>
<evidence type="ECO:0008006" key="5">
    <source>
        <dbReference type="Google" id="ProtNLM"/>
    </source>
</evidence>
<accession>A0ABT4JC23</accession>
<comment type="caution">
    <text evidence="3">The sequence shown here is derived from an EMBL/GenBank/DDBJ whole genome shotgun (WGS) entry which is preliminary data.</text>
</comment>
<dbReference type="Proteomes" id="UP001321186">
    <property type="component" value="Unassembled WGS sequence"/>
</dbReference>
<proteinExistence type="predicted"/>
<gene>
    <name evidence="3" type="ORF">G9H61_00160</name>
</gene>
<feature type="compositionally biased region" description="Low complexity" evidence="1">
    <location>
        <begin position="34"/>
        <end position="46"/>
    </location>
</feature>
<sequence>MKQALPHYILALLLMPALVWAQRSGSTSTTISPNQSNSKANNASSKTGNIPAAAGSLAERGTWAIGLTTTTNSGIFGGLNLRKSWNKNPSRQPIIGLDIVNVKDYREFTSPFSYNGRSYTEGKLNNLLIVRPEFGMQWMLFKKSSEGGAALRGILATGPSLGVKIPYYVDVSFLDPTTGRTIIKSIPYTESMTNTTGRSVIIGEGGYFVGSADAKMVPGWHLKSGFDIELNTIKHNYLSLEVGFIVDVFQNPVEMLNQTSPRSVYTTGYLTFFFGRTY</sequence>
<reference evidence="3 4" key="1">
    <citation type="submission" date="2020-03" db="EMBL/GenBank/DDBJ databases">
        <authorList>
            <person name="Pitt A."/>
            <person name="Hahn M.W."/>
        </authorList>
    </citation>
    <scope>NUCLEOTIDE SEQUENCE [LARGE SCALE GENOMIC DNA]</scope>
    <source>
        <strain evidence="3 4">5A-MARBSE</strain>
    </source>
</reference>
<feature type="chain" id="PRO_5046192747" description="Outer membrane protein beta-barrel domain-containing protein" evidence="2">
    <location>
        <begin position="22"/>
        <end position="278"/>
    </location>
</feature>
<dbReference type="EMBL" id="JAANOH010000001">
    <property type="protein sequence ID" value="MCZ2473840.1"/>
    <property type="molecule type" value="Genomic_DNA"/>
</dbReference>
<evidence type="ECO:0000313" key="3">
    <source>
        <dbReference type="EMBL" id="MCZ2473840.1"/>
    </source>
</evidence>
<keyword evidence="2" id="KW-0732">Signal</keyword>
<organism evidence="3 4">
    <name type="scientific">Aquirufa ecclesiirivi</name>
    <dbReference type="NCBI Taxonomy" id="2715124"/>
    <lineage>
        <taxon>Bacteria</taxon>
        <taxon>Pseudomonadati</taxon>
        <taxon>Bacteroidota</taxon>
        <taxon>Cytophagia</taxon>
        <taxon>Cytophagales</taxon>
        <taxon>Flectobacillaceae</taxon>
        <taxon>Aquirufa</taxon>
    </lineage>
</organism>